<proteinExistence type="predicted"/>
<accession>A0A484GFL1</accession>
<sequence>LMIFPKSMSALEFTFSKS</sequence>
<dbReference type="EMBL" id="QWLN02009271">
    <property type="protein sequence ID" value="TEA34513.1"/>
    <property type="molecule type" value="Genomic_DNA"/>
</dbReference>
<protein>
    <submittedName>
        <fullName evidence="1">Uncharacterized protein</fullName>
    </submittedName>
</protein>
<comment type="caution">
    <text evidence="1">The sequence shown here is derived from an EMBL/GenBank/DDBJ whole genome shotgun (WGS) entry which is preliminary data.</text>
</comment>
<gene>
    <name evidence="1" type="ORF">DBR06_SOUSAS26110003</name>
</gene>
<keyword evidence="2" id="KW-1185">Reference proteome</keyword>
<evidence type="ECO:0000313" key="1">
    <source>
        <dbReference type="EMBL" id="TEA34513.1"/>
    </source>
</evidence>
<feature type="non-terminal residue" evidence="1">
    <location>
        <position position="1"/>
    </location>
</feature>
<organism evidence="1 2">
    <name type="scientific">Sousa chinensis</name>
    <name type="common">Indo-pacific humpbacked dolphin</name>
    <name type="synonym">Steno chinensis</name>
    <dbReference type="NCBI Taxonomy" id="103600"/>
    <lineage>
        <taxon>Eukaryota</taxon>
        <taxon>Metazoa</taxon>
        <taxon>Chordata</taxon>
        <taxon>Craniata</taxon>
        <taxon>Vertebrata</taxon>
        <taxon>Euteleostomi</taxon>
        <taxon>Mammalia</taxon>
        <taxon>Eutheria</taxon>
        <taxon>Laurasiatheria</taxon>
        <taxon>Artiodactyla</taxon>
        <taxon>Whippomorpha</taxon>
        <taxon>Cetacea</taxon>
        <taxon>Odontoceti</taxon>
        <taxon>Delphinidae</taxon>
        <taxon>Sousa</taxon>
    </lineage>
</organism>
<name>A0A484GFL1_SOUCH</name>
<dbReference type="Proteomes" id="UP000295264">
    <property type="component" value="Unassembled WGS sequence"/>
</dbReference>
<reference evidence="1 2" key="1">
    <citation type="journal article" date="2018" name="Genomics">
        <title>Molecular footprints of inshore aquatic adaptation in Indo-Pacific humpback dolphin (Sousa chinensis).</title>
        <authorList>
            <person name="Ming Y."/>
            <person name="Jian J."/>
            <person name="Yu F."/>
            <person name="Yu X."/>
            <person name="Wang J."/>
            <person name="Liu W."/>
        </authorList>
    </citation>
    <scope>NUCLEOTIDE SEQUENCE [LARGE SCALE GENOMIC DNA]</scope>
    <source>
        <strain evidence="1">MY-2018</strain>
        <tissue evidence="1">Skin</tissue>
    </source>
</reference>
<dbReference type="AlphaFoldDB" id="A0A484GFL1"/>
<evidence type="ECO:0000313" key="2">
    <source>
        <dbReference type="Proteomes" id="UP000295264"/>
    </source>
</evidence>
<feature type="non-terminal residue" evidence="1">
    <location>
        <position position="18"/>
    </location>
</feature>